<dbReference type="GO" id="GO:0043529">
    <property type="term" value="C:GET complex"/>
    <property type="evidence" value="ECO:0007669"/>
    <property type="project" value="TreeGrafter"/>
</dbReference>
<proteinExistence type="predicted"/>
<dbReference type="EMBL" id="JANJYJ010000006">
    <property type="protein sequence ID" value="KAK3207145.1"/>
    <property type="molecule type" value="Genomic_DNA"/>
</dbReference>
<dbReference type="PANTHER" id="PTHR10803:SF0">
    <property type="entry name" value="ATPASE GET3B"/>
    <property type="match status" value="1"/>
</dbReference>
<feature type="domain" description="ArsA/GET3 Anion-transporting ATPase-like" evidence="1">
    <location>
        <begin position="9"/>
        <end position="120"/>
    </location>
</feature>
<dbReference type="SUPFAM" id="SSF50249">
    <property type="entry name" value="Nucleic acid-binding proteins"/>
    <property type="match status" value="1"/>
</dbReference>
<evidence type="ECO:0000259" key="1">
    <source>
        <dbReference type="Pfam" id="PF02374"/>
    </source>
</evidence>
<dbReference type="GO" id="GO:0005524">
    <property type="term" value="F:ATP binding"/>
    <property type="evidence" value="ECO:0007669"/>
    <property type="project" value="InterPro"/>
</dbReference>
<dbReference type="GO" id="GO:0016887">
    <property type="term" value="F:ATP hydrolysis activity"/>
    <property type="evidence" value="ECO:0007669"/>
    <property type="project" value="InterPro"/>
</dbReference>
<dbReference type="SUPFAM" id="SSF52540">
    <property type="entry name" value="P-loop containing nucleoside triphosphate hydrolases"/>
    <property type="match status" value="1"/>
</dbReference>
<dbReference type="InterPro" id="IPR025723">
    <property type="entry name" value="ArsA/GET3_ATPase-like"/>
</dbReference>
<name>A0AAE0E4D4_9ROSI</name>
<dbReference type="InterPro" id="IPR027417">
    <property type="entry name" value="P-loop_NTPase"/>
</dbReference>
<keyword evidence="3" id="KW-1185">Reference proteome</keyword>
<dbReference type="Gene3D" id="2.40.50.140">
    <property type="entry name" value="Nucleic acid-binding proteins"/>
    <property type="match status" value="1"/>
</dbReference>
<protein>
    <recommendedName>
        <fullName evidence="1">ArsA/GET3 Anion-transporting ATPase-like domain-containing protein</fullName>
    </recommendedName>
</protein>
<evidence type="ECO:0000313" key="2">
    <source>
        <dbReference type="EMBL" id="KAK3207145.1"/>
    </source>
</evidence>
<dbReference type="GO" id="GO:0071816">
    <property type="term" value="P:tail-anchored membrane protein insertion into ER membrane"/>
    <property type="evidence" value="ECO:0007669"/>
    <property type="project" value="TreeGrafter"/>
</dbReference>
<comment type="caution">
    <text evidence="2">The sequence shown here is derived from an EMBL/GenBank/DDBJ whole genome shotgun (WGS) entry which is preliminary data.</text>
</comment>
<reference evidence="2" key="1">
    <citation type="journal article" date="2023" name="Plant J.">
        <title>Genome sequences and population genomics provide insights into the demographic history, inbreeding, and mutation load of two 'living fossil' tree species of Dipteronia.</title>
        <authorList>
            <person name="Feng Y."/>
            <person name="Comes H.P."/>
            <person name="Chen J."/>
            <person name="Zhu S."/>
            <person name="Lu R."/>
            <person name="Zhang X."/>
            <person name="Li P."/>
            <person name="Qiu J."/>
            <person name="Olsen K.M."/>
            <person name="Qiu Y."/>
        </authorList>
    </citation>
    <scope>NUCLEOTIDE SEQUENCE</scope>
    <source>
        <strain evidence="2">NBL</strain>
    </source>
</reference>
<evidence type="ECO:0000313" key="3">
    <source>
        <dbReference type="Proteomes" id="UP001281410"/>
    </source>
</evidence>
<organism evidence="2 3">
    <name type="scientific">Dipteronia sinensis</name>
    <dbReference type="NCBI Taxonomy" id="43782"/>
    <lineage>
        <taxon>Eukaryota</taxon>
        <taxon>Viridiplantae</taxon>
        <taxon>Streptophyta</taxon>
        <taxon>Embryophyta</taxon>
        <taxon>Tracheophyta</taxon>
        <taxon>Spermatophyta</taxon>
        <taxon>Magnoliopsida</taxon>
        <taxon>eudicotyledons</taxon>
        <taxon>Gunneridae</taxon>
        <taxon>Pentapetalae</taxon>
        <taxon>rosids</taxon>
        <taxon>malvids</taxon>
        <taxon>Sapindales</taxon>
        <taxon>Sapindaceae</taxon>
        <taxon>Hippocastanoideae</taxon>
        <taxon>Acereae</taxon>
        <taxon>Dipteronia</taxon>
    </lineage>
</organism>
<dbReference type="Pfam" id="PF02374">
    <property type="entry name" value="ArsA_ATPase"/>
    <property type="match status" value="1"/>
</dbReference>
<dbReference type="PANTHER" id="PTHR10803">
    <property type="entry name" value="ARSENICAL PUMP-DRIVING ATPASE ARSENITE-TRANSLOCATING ATPASE"/>
    <property type="match status" value="1"/>
</dbReference>
<dbReference type="AlphaFoldDB" id="A0AAE0E4D4"/>
<accession>A0AAE0E4D4</accession>
<dbReference type="InterPro" id="IPR016300">
    <property type="entry name" value="ATPase_ArsA/GET3"/>
</dbReference>
<dbReference type="InterPro" id="IPR012340">
    <property type="entry name" value="NA-bd_OB-fold"/>
</dbReference>
<sequence>MVSKTKRKYYMLDKKEGICKTSYAASLRVKFADSEHPILVVSADLTHSLNNSFAQRSGVDIGEVDSKFYGEISSVNSGALLLTLVQEIIEEKLVIPSTFSFMSFADLEKYKDCNAQVDIIALAIDMKPAREIRTRQGLSMIQEIIVINQELKPMLLTFWDQFVVNEAAKIIEVIKRKPIIIVAHLKVVSYNDVIRQKSYLNSASSSTTPSEEDVIEIAKIENLLPEVN</sequence>
<gene>
    <name evidence="2" type="ORF">Dsin_021191</name>
</gene>
<dbReference type="Proteomes" id="UP001281410">
    <property type="component" value="Unassembled WGS sequence"/>
</dbReference>